<dbReference type="CDD" id="cd20832">
    <property type="entry name" value="C1_ARHGEF-like"/>
    <property type="match status" value="1"/>
</dbReference>
<keyword evidence="2" id="KW-0862">Zinc</keyword>
<dbReference type="Pfam" id="PF00130">
    <property type="entry name" value="C1_1"/>
    <property type="match status" value="1"/>
</dbReference>
<dbReference type="SUPFAM" id="SSF48097">
    <property type="entry name" value="Regulator of G-protein signaling, RGS"/>
    <property type="match status" value="1"/>
</dbReference>
<dbReference type="InterPro" id="IPR044926">
    <property type="entry name" value="RGS_subdomain_2"/>
</dbReference>
<evidence type="ECO:0000313" key="6">
    <source>
        <dbReference type="Proteomes" id="UP000007110"/>
    </source>
</evidence>
<evidence type="ECO:0000259" key="4">
    <source>
        <dbReference type="PROSITE" id="PS50081"/>
    </source>
</evidence>
<dbReference type="OrthoDB" id="2272012at2759"/>
<dbReference type="SMART" id="SM00109">
    <property type="entry name" value="C1"/>
    <property type="match status" value="1"/>
</dbReference>
<dbReference type="GO" id="GO:0001664">
    <property type="term" value="F:G protein-coupled receptor binding"/>
    <property type="evidence" value="ECO:0000318"/>
    <property type="project" value="GO_Central"/>
</dbReference>
<evidence type="ECO:0000256" key="3">
    <source>
        <dbReference type="SAM" id="MobiDB-lite"/>
    </source>
</evidence>
<feature type="region of interest" description="Disordered" evidence="3">
    <location>
        <begin position="430"/>
        <end position="465"/>
    </location>
</feature>
<feature type="compositionally biased region" description="Low complexity" evidence="3">
    <location>
        <begin position="509"/>
        <end position="526"/>
    </location>
</feature>
<organism evidence="5 6">
    <name type="scientific">Strongylocentrotus purpuratus</name>
    <name type="common">Purple sea urchin</name>
    <dbReference type="NCBI Taxonomy" id="7668"/>
    <lineage>
        <taxon>Eukaryota</taxon>
        <taxon>Metazoa</taxon>
        <taxon>Echinodermata</taxon>
        <taxon>Eleutherozoa</taxon>
        <taxon>Echinozoa</taxon>
        <taxon>Echinoidea</taxon>
        <taxon>Euechinoidea</taxon>
        <taxon>Echinacea</taxon>
        <taxon>Camarodonta</taxon>
        <taxon>Echinidea</taxon>
        <taxon>Strongylocentrotidae</taxon>
        <taxon>Strongylocentrotus</taxon>
    </lineage>
</organism>
<dbReference type="InterPro" id="IPR002219">
    <property type="entry name" value="PKC_DAG/PE"/>
</dbReference>
<dbReference type="PANTHER" id="PTHR45872:SF2">
    <property type="entry name" value="RHO GUANINE NUCLEOTIDE EXCHANGE FACTOR 2, ISOFORM D"/>
    <property type="match status" value="1"/>
</dbReference>
<dbReference type="InParanoid" id="A0A7M7NER1"/>
<dbReference type="GO" id="GO:0046872">
    <property type="term" value="F:metal ion binding"/>
    <property type="evidence" value="ECO:0007669"/>
    <property type="project" value="UniProtKB-KW"/>
</dbReference>
<dbReference type="InterPro" id="IPR015212">
    <property type="entry name" value="RGS-like_dom"/>
</dbReference>
<proteinExistence type="predicted"/>
<dbReference type="Proteomes" id="UP000007110">
    <property type="component" value="Unassembled WGS sequence"/>
</dbReference>
<evidence type="ECO:0000256" key="1">
    <source>
        <dbReference type="ARBA" id="ARBA00022723"/>
    </source>
</evidence>
<dbReference type="RefSeq" id="XP_030834614.1">
    <property type="nucleotide sequence ID" value="XM_030978754.1"/>
</dbReference>
<dbReference type="InterPro" id="IPR036305">
    <property type="entry name" value="RGS_sf"/>
</dbReference>
<feature type="region of interest" description="Disordered" evidence="3">
    <location>
        <begin position="503"/>
        <end position="543"/>
    </location>
</feature>
<dbReference type="Pfam" id="PF09128">
    <property type="entry name" value="RGS-like"/>
    <property type="match status" value="1"/>
</dbReference>
<reference evidence="5" key="2">
    <citation type="submission" date="2021-01" db="UniProtKB">
        <authorList>
            <consortium name="EnsemblMetazoa"/>
        </authorList>
    </citation>
    <scope>IDENTIFICATION</scope>
</reference>
<sequence length="569" mass="63889">MSYTRMQYDDNFQSSLKAHWDVESHYSMSTRMQYYPCYLSSFSYQTKSLPGEAMDPEFEDGEAATSKMLGMESVTPMEGVVEASVLESDARVTTDSADMPQFQMATVERIDLFSAPAVSEVHSLHAPGPPPQGQGQMKIMCIDEDDFHFDTEPPEDHGPFNELDQLQKKSAHMAVFIHYLISNSDPSSLFFYLVTDSYANGNLRDMKKWVYDIFSTFLGSAGPLRIQMEESLVNNIEHTINTQQNNEEAMRNVFIAARNVAREEVDDLLADFRHTRARGPGSIFGDQYLTNEDMPKSQELKIVESTLLPHLDRLTSSEVEKEPKNQALAASLNTFMKQAGVKNQTGSALERAPSFINKDRRGPLKFPHSTKKQSVKGHVFQKNQYLNTTFCNQCHGLLWGIGYQGLQCTHCEFNVHKQGPCLEQITSECPGKKKKRDKEHRKTKSNFPANIAIGQGKDDSKAIPTPLSSPITNVIHMQGDNEELIQVAKNIDVSNIVDQFEKKDNLPNSSLDSTVLSPSSLDSQSQGDDHRGASKQPKQKRNIIKRSASLKSEVGPAFCMPLFWLHVLC</sequence>
<evidence type="ECO:0000313" key="5">
    <source>
        <dbReference type="EnsemblMetazoa" id="XP_030834614"/>
    </source>
</evidence>
<dbReference type="GO" id="GO:0005085">
    <property type="term" value="F:guanyl-nucleotide exchange factor activity"/>
    <property type="evidence" value="ECO:0000318"/>
    <property type="project" value="GO_Central"/>
</dbReference>
<dbReference type="CDD" id="cd08756">
    <property type="entry name" value="RGS_GEF_like"/>
    <property type="match status" value="1"/>
</dbReference>
<reference evidence="6" key="1">
    <citation type="submission" date="2015-02" db="EMBL/GenBank/DDBJ databases">
        <title>Genome sequencing for Strongylocentrotus purpuratus.</title>
        <authorList>
            <person name="Murali S."/>
            <person name="Liu Y."/>
            <person name="Vee V."/>
            <person name="English A."/>
            <person name="Wang M."/>
            <person name="Skinner E."/>
            <person name="Han Y."/>
            <person name="Muzny D.M."/>
            <person name="Worley K.C."/>
            <person name="Gibbs R.A."/>
        </authorList>
    </citation>
    <scope>NUCLEOTIDE SEQUENCE</scope>
</reference>
<dbReference type="EnsemblMetazoa" id="XM_030978754">
    <property type="protein sequence ID" value="XP_030834614"/>
    <property type="gene ID" value="LOC100890655"/>
</dbReference>
<name>A0A7M7NER1_STRPU</name>
<dbReference type="AlphaFoldDB" id="A0A7M7NER1"/>
<dbReference type="InterPro" id="IPR046349">
    <property type="entry name" value="C1-like_sf"/>
</dbReference>
<dbReference type="Gene3D" id="1.10.167.10">
    <property type="entry name" value="Regulator of G-protein Signalling 4, domain 2"/>
    <property type="match status" value="1"/>
</dbReference>
<dbReference type="GO" id="GO:0007186">
    <property type="term" value="P:G protein-coupled receptor signaling pathway"/>
    <property type="evidence" value="ECO:0000318"/>
    <property type="project" value="GO_Central"/>
</dbReference>
<keyword evidence="6" id="KW-1185">Reference proteome</keyword>
<accession>A0A7M7NER1</accession>
<keyword evidence="1" id="KW-0479">Metal-binding</keyword>
<dbReference type="PROSITE" id="PS50081">
    <property type="entry name" value="ZF_DAG_PE_2"/>
    <property type="match status" value="1"/>
</dbReference>
<feature type="domain" description="Phorbol-ester/DAG-type" evidence="4">
    <location>
        <begin position="377"/>
        <end position="429"/>
    </location>
</feature>
<dbReference type="PANTHER" id="PTHR45872">
    <property type="entry name" value="RHO GUANINE NUCLEOTIDE EXCHANGE FACTOR 2, ISOFORM D"/>
    <property type="match status" value="1"/>
</dbReference>
<dbReference type="KEGG" id="spu:100890655"/>
<evidence type="ECO:0000256" key="2">
    <source>
        <dbReference type="ARBA" id="ARBA00022833"/>
    </source>
</evidence>
<protein>
    <recommendedName>
        <fullName evidence="4">Phorbol-ester/DAG-type domain-containing protein</fullName>
    </recommendedName>
</protein>
<dbReference type="SUPFAM" id="SSF57889">
    <property type="entry name" value="Cysteine-rich domain"/>
    <property type="match status" value="1"/>
</dbReference>
<feature type="compositionally biased region" description="Basic residues" evidence="3">
    <location>
        <begin position="432"/>
        <end position="444"/>
    </location>
</feature>
<dbReference type="Gene3D" id="3.30.60.20">
    <property type="match status" value="1"/>
</dbReference>
<dbReference type="GO" id="GO:0005737">
    <property type="term" value="C:cytoplasm"/>
    <property type="evidence" value="ECO:0000318"/>
    <property type="project" value="GO_Central"/>
</dbReference>
<dbReference type="GeneID" id="100890655"/>